<reference evidence="4" key="1">
    <citation type="journal article" date="2023" name="Mol. Phylogenet. Evol.">
        <title>Genome-scale phylogeny and comparative genomics of the fungal order Sordariales.</title>
        <authorList>
            <person name="Hensen N."/>
            <person name="Bonometti L."/>
            <person name="Westerberg I."/>
            <person name="Brannstrom I.O."/>
            <person name="Guillou S."/>
            <person name="Cros-Aarteil S."/>
            <person name="Calhoun S."/>
            <person name="Haridas S."/>
            <person name="Kuo A."/>
            <person name="Mondo S."/>
            <person name="Pangilinan J."/>
            <person name="Riley R."/>
            <person name="LaButti K."/>
            <person name="Andreopoulos B."/>
            <person name="Lipzen A."/>
            <person name="Chen C."/>
            <person name="Yan M."/>
            <person name="Daum C."/>
            <person name="Ng V."/>
            <person name="Clum A."/>
            <person name="Steindorff A."/>
            <person name="Ohm R.A."/>
            <person name="Martin F."/>
            <person name="Silar P."/>
            <person name="Natvig D.O."/>
            <person name="Lalanne C."/>
            <person name="Gautier V."/>
            <person name="Ament-Velasquez S.L."/>
            <person name="Kruys A."/>
            <person name="Hutchinson M.I."/>
            <person name="Powell A.J."/>
            <person name="Barry K."/>
            <person name="Miller A.N."/>
            <person name="Grigoriev I.V."/>
            <person name="Debuchy R."/>
            <person name="Gladieux P."/>
            <person name="Hiltunen Thoren M."/>
            <person name="Johannesson H."/>
        </authorList>
    </citation>
    <scope>NUCLEOTIDE SEQUENCE [LARGE SCALE GENOMIC DNA]</scope>
    <source>
        <strain evidence="4">CBS 340.73</strain>
    </source>
</reference>
<name>A0AAN6NB83_9PEZI</name>
<dbReference type="Proteomes" id="UP001303473">
    <property type="component" value="Unassembled WGS sequence"/>
</dbReference>
<keyword evidence="4" id="KW-1185">Reference proteome</keyword>
<sequence>MPSGTSKSAKPSGASKSTKPKESSKPKAAEVAAETKKVYFPLFRDQYASRWKSYSYLYQQPLAQLMFAERTTDISPPVFIVYTGDPVDYALHWAATAQCRIPFVCAANDKRPGGDWETGVVGDEARLCRRSTLAHTLATPGPGANSANYPISSTGGILSDEVVVFRGPHDRYEKLAPEQWQCLPVVSVPPTRWPKLTQNGTKYSFADEREMVKDKLRGALRICAYNNYSSVVIGDFGLGNGYRNPPQELAELWREVFLYDPDLRGRIRFAAFVFEDPYQSTTQLILDDIAKKTTKSSSSSSGRGKGKSSSSSGSSSGSSGDGGGGGGGALTDYQIFAQVFNSSEIQRVIGQPDSRYGLNNLLAE</sequence>
<feature type="compositionally biased region" description="Low complexity" evidence="1">
    <location>
        <begin position="1"/>
        <end position="17"/>
    </location>
</feature>
<feature type="region of interest" description="Disordered" evidence="1">
    <location>
        <begin position="1"/>
        <end position="29"/>
    </location>
</feature>
<evidence type="ECO:0000259" key="2">
    <source>
        <dbReference type="Pfam" id="PF10021"/>
    </source>
</evidence>
<gene>
    <name evidence="3" type="ORF">QBC46DRAFT_428238</name>
</gene>
<feature type="compositionally biased region" description="Low complexity" evidence="1">
    <location>
        <begin position="295"/>
        <end position="318"/>
    </location>
</feature>
<feature type="region of interest" description="Disordered" evidence="1">
    <location>
        <begin position="294"/>
        <end position="326"/>
    </location>
</feature>
<dbReference type="InterPro" id="IPR019261">
    <property type="entry name" value="PARG_cat_microbial"/>
</dbReference>
<comment type="caution">
    <text evidence="3">The sequence shown here is derived from an EMBL/GenBank/DDBJ whole genome shotgun (WGS) entry which is preliminary data.</text>
</comment>
<evidence type="ECO:0000313" key="3">
    <source>
        <dbReference type="EMBL" id="KAK3942011.1"/>
    </source>
</evidence>
<evidence type="ECO:0000313" key="4">
    <source>
        <dbReference type="Proteomes" id="UP001303473"/>
    </source>
</evidence>
<dbReference type="PANTHER" id="PTHR35596">
    <property type="entry name" value="DUF2263 DOMAIN-CONTAINING PROTEIN"/>
    <property type="match status" value="1"/>
</dbReference>
<feature type="domain" description="Microbial-type PARG catalytic" evidence="2">
    <location>
        <begin position="91"/>
        <end position="166"/>
    </location>
</feature>
<feature type="compositionally biased region" description="Basic and acidic residues" evidence="1">
    <location>
        <begin position="19"/>
        <end position="29"/>
    </location>
</feature>
<proteinExistence type="predicted"/>
<dbReference type="EMBL" id="MU853777">
    <property type="protein sequence ID" value="KAK3942011.1"/>
    <property type="molecule type" value="Genomic_DNA"/>
</dbReference>
<accession>A0AAN6NB83</accession>
<dbReference type="InterPro" id="IPR043472">
    <property type="entry name" value="Macro_dom-like"/>
</dbReference>
<dbReference type="PANTHER" id="PTHR35596:SF2">
    <property type="entry name" value="MICROBIAL-TYPE PARG CATALYTIC DOMAIN-CONTAINING PROTEIN"/>
    <property type="match status" value="1"/>
</dbReference>
<dbReference type="Pfam" id="PF10021">
    <property type="entry name" value="PARG_cat_microb"/>
    <property type="match status" value="1"/>
</dbReference>
<evidence type="ECO:0000256" key="1">
    <source>
        <dbReference type="SAM" id="MobiDB-lite"/>
    </source>
</evidence>
<protein>
    <recommendedName>
        <fullName evidence="2">Microbial-type PARG catalytic domain-containing protein</fullName>
    </recommendedName>
</protein>
<organism evidence="3 4">
    <name type="scientific">Diplogelasinospora grovesii</name>
    <dbReference type="NCBI Taxonomy" id="303347"/>
    <lineage>
        <taxon>Eukaryota</taxon>
        <taxon>Fungi</taxon>
        <taxon>Dikarya</taxon>
        <taxon>Ascomycota</taxon>
        <taxon>Pezizomycotina</taxon>
        <taxon>Sordariomycetes</taxon>
        <taxon>Sordariomycetidae</taxon>
        <taxon>Sordariales</taxon>
        <taxon>Diplogelasinosporaceae</taxon>
        <taxon>Diplogelasinospora</taxon>
    </lineage>
</organism>
<dbReference type="Gene3D" id="3.40.220.10">
    <property type="entry name" value="Leucine Aminopeptidase, subunit E, domain 1"/>
    <property type="match status" value="1"/>
</dbReference>
<dbReference type="AlphaFoldDB" id="A0AAN6NB83"/>